<organism evidence="2 3">
    <name type="scientific">Pseudomonas brassicae</name>
    <dbReference type="NCBI Taxonomy" id="2708063"/>
    <lineage>
        <taxon>Bacteria</taxon>
        <taxon>Pseudomonadati</taxon>
        <taxon>Pseudomonadota</taxon>
        <taxon>Gammaproteobacteria</taxon>
        <taxon>Pseudomonadales</taxon>
        <taxon>Pseudomonadaceae</taxon>
        <taxon>Pseudomonas</taxon>
    </lineage>
</organism>
<accession>A0A6M0CWB8</accession>
<dbReference type="Proteomes" id="UP000480410">
    <property type="component" value="Unassembled WGS sequence"/>
</dbReference>
<sequence length="223" mass="24553">MGHSDASSLHLVRVVPTDYGQFVLQLSDGGFRLLKGLVLTRERGWADLANPRKARRRIFSATQVSWPGDRTLGIDDLMAHTQPMTAQDLGWQSVDFAQCNRAPTAEHLTHHVYYVSLKPFGPEPFGLGESIHGGHGERGGMYSFDLPALLAWPQWRTHFELAGCAWAIGLVEANPEDPQALLDALIEAWWPGASASGLRHQANGCQRHGRHEQAGARTPRAPP</sequence>
<dbReference type="AlphaFoldDB" id="A0A6M0CWB8"/>
<name>A0A6M0CWB8_9PSED</name>
<comment type="caution">
    <text evidence="2">The sequence shown here is derived from an EMBL/GenBank/DDBJ whole genome shotgun (WGS) entry which is preliminary data.</text>
</comment>
<feature type="region of interest" description="Disordered" evidence="1">
    <location>
        <begin position="200"/>
        <end position="223"/>
    </location>
</feature>
<protein>
    <submittedName>
        <fullName evidence="2">Uncharacterized protein</fullName>
    </submittedName>
</protein>
<feature type="non-terminal residue" evidence="2">
    <location>
        <position position="223"/>
    </location>
</feature>
<dbReference type="EMBL" id="JAAHBV010000555">
    <property type="protein sequence ID" value="NER61851.1"/>
    <property type="molecule type" value="Genomic_DNA"/>
</dbReference>
<proteinExistence type="predicted"/>
<evidence type="ECO:0000313" key="3">
    <source>
        <dbReference type="Proteomes" id="UP000480410"/>
    </source>
</evidence>
<evidence type="ECO:0000256" key="1">
    <source>
        <dbReference type="SAM" id="MobiDB-lite"/>
    </source>
</evidence>
<gene>
    <name evidence="2" type="ORF">G3435_21580</name>
</gene>
<evidence type="ECO:0000313" key="2">
    <source>
        <dbReference type="EMBL" id="NER61851.1"/>
    </source>
</evidence>
<reference evidence="2 3" key="1">
    <citation type="submission" date="2020-02" db="EMBL/GenBank/DDBJ databases">
        <title>Broccoli isolated Pseudomonas sp.</title>
        <authorList>
            <person name="Fujikawa T."/>
            <person name="Sawada H."/>
        </authorList>
    </citation>
    <scope>NUCLEOTIDE SEQUENCE [LARGE SCALE GENOMIC DNA]</scope>
    <source>
        <strain evidence="2 3">MAFF212428</strain>
    </source>
</reference>